<name>A0A368SWQ5_SETIT</name>
<accession>A0A368SWQ5</accession>
<feature type="compositionally biased region" description="Pro residues" evidence="1">
    <location>
        <begin position="92"/>
        <end position="101"/>
    </location>
</feature>
<organism evidence="2">
    <name type="scientific">Setaria italica</name>
    <name type="common">Foxtail millet</name>
    <name type="synonym">Panicum italicum</name>
    <dbReference type="NCBI Taxonomy" id="4555"/>
    <lineage>
        <taxon>Eukaryota</taxon>
        <taxon>Viridiplantae</taxon>
        <taxon>Streptophyta</taxon>
        <taxon>Embryophyta</taxon>
        <taxon>Tracheophyta</taxon>
        <taxon>Spermatophyta</taxon>
        <taxon>Magnoliopsida</taxon>
        <taxon>Liliopsida</taxon>
        <taxon>Poales</taxon>
        <taxon>Poaceae</taxon>
        <taxon>PACMAD clade</taxon>
        <taxon>Panicoideae</taxon>
        <taxon>Panicodae</taxon>
        <taxon>Paniceae</taxon>
        <taxon>Cenchrinae</taxon>
        <taxon>Setaria</taxon>
    </lineage>
</organism>
<proteinExistence type="predicted"/>
<protein>
    <submittedName>
        <fullName evidence="2">Uncharacterized protein</fullName>
    </submittedName>
</protein>
<feature type="compositionally biased region" description="Gly residues" evidence="1">
    <location>
        <begin position="127"/>
        <end position="142"/>
    </location>
</feature>
<evidence type="ECO:0000256" key="1">
    <source>
        <dbReference type="SAM" id="MobiDB-lite"/>
    </source>
</evidence>
<sequence length="187" mass="19148">MSVRPGRTYLSAARRLLVPSSSQNLSNLSSTTDPDNEARQYCSCRLHSYPPDSLTGHGLVPAPREPSSRTATCLRLKRASAPAVREIASDFPPIPLVPPVPLSRLGSSAPPPSPSSGASVHHASGAGQDGGLGTATVGGGAAAGRRGVTGRIGAAWPAGRHRAGFLSPPLNSQGDGAPDPRRWPTVA</sequence>
<dbReference type="AlphaFoldDB" id="A0A368SWQ5"/>
<evidence type="ECO:0000313" key="2">
    <source>
        <dbReference type="EMBL" id="RCV46861.1"/>
    </source>
</evidence>
<feature type="region of interest" description="Disordered" evidence="1">
    <location>
        <begin position="90"/>
        <end position="146"/>
    </location>
</feature>
<dbReference type="EMBL" id="CM003536">
    <property type="protein sequence ID" value="RCV46861.1"/>
    <property type="molecule type" value="Genomic_DNA"/>
</dbReference>
<feature type="compositionally biased region" description="Basic and acidic residues" evidence="1">
    <location>
        <begin position="178"/>
        <end position="187"/>
    </location>
</feature>
<reference evidence="2" key="2">
    <citation type="submission" date="2015-07" db="EMBL/GenBank/DDBJ databases">
        <authorList>
            <person name="Noorani M."/>
        </authorList>
    </citation>
    <scope>NUCLEOTIDE SEQUENCE</scope>
    <source>
        <strain evidence="2">Yugu1</strain>
    </source>
</reference>
<reference evidence="2" key="1">
    <citation type="journal article" date="2012" name="Nat. Biotechnol.">
        <title>Reference genome sequence of the model plant Setaria.</title>
        <authorList>
            <person name="Bennetzen J.L."/>
            <person name="Schmutz J."/>
            <person name="Wang H."/>
            <person name="Percifield R."/>
            <person name="Hawkins J."/>
            <person name="Pontaroli A.C."/>
            <person name="Estep M."/>
            <person name="Feng L."/>
            <person name="Vaughn J.N."/>
            <person name="Grimwood J."/>
            <person name="Jenkins J."/>
            <person name="Barry K."/>
            <person name="Lindquist E."/>
            <person name="Hellsten U."/>
            <person name="Deshpande S."/>
            <person name="Wang X."/>
            <person name="Wu X."/>
            <person name="Mitros T."/>
            <person name="Triplett J."/>
            <person name="Yang X."/>
            <person name="Ye C.Y."/>
            <person name="Mauro-Herrera M."/>
            <person name="Wang L."/>
            <person name="Li P."/>
            <person name="Sharma M."/>
            <person name="Sharma R."/>
            <person name="Ronald P.C."/>
            <person name="Panaud O."/>
            <person name="Kellogg E.A."/>
            <person name="Brutnell T.P."/>
            <person name="Doust A.N."/>
            <person name="Tuskan G.A."/>
            <person name="Rokhsar D."/>
            <person name="Devos K.M."/>
        </authorList>
    </citation>
    <scope>NUCLEOTIDE SEQUENCE [LARGE SCALE GENOMIC DNA]</scope>
    <source>
        <strain evidence="2">Yugu1</strain>
    </source>
</reference>
<feature type="compositionally biased region" description="Low complexity" evidence="1">
    <location>
        <begin position="115"/>
        <end position="126"/>
    </location>
</feature>
<gene>
    <name evidence="2" type="ORF">SETIT_9G565100v2</name>
</gene>
<feature type="region of interest" description="Disordered" evidence="1">
    <location>
        <begin position="161"/>
        <end position="187"/>
    </location>
</feature>